<organism evidence="2">
    <name type="scientific">Heterobasidion annosum</name>
    <name type="common">Root rot fungus</name>
    <name type="synonym">Polyporus annosus</name>
    <dbReference type="NCBI Taxonomy" id="13563"/>
    <lineage>
        <taxon>Eukaryota</taxon>
        <taxon>Fungi</taxon>
        <taxon>Dikarya</taxon>
        <taxon>Basidiomycota</taxon>
        <taxon>Agaricomycotina</taxon>
        <taxon>Agaricomycetes</taxon>
        <taxon>Russulales</taxon>
        <taxon>Bondarzewiaceae</taxon>
        <taxon>Heterobasidion</taxon>
        <taxon>Heterobasidion annosum species complex</taxon>
    </lineage>
</organism>
<feature type="compositionally biased region" description="Polar residues" evidence="1">
    <location>
        <begin position="426"/>
        <end position="438"/>
    </location>
</feature>
<sequence length="598" mass="65742">MSSVPQSCLPDYLNDFSRVRSILSQLRLRVTRSNARLSLPSTNCGSDAVDSSFSPTASMSTEISPLFPLPQPLASDLLALGLPPEKALYLSRTYTKAAIRLKAKFETLLYRADRACAEIKYPEGISAPRSQSYIRTIYSSQFKQTVKSWAEIGMLSTQQRLLTTTLKNRFQVSLPNLRPVASEEADFGTLPHMDRKIIKAKVLDASHKMEPSSPCISINKKTKHCAGLATRRSTGRSRCHGTPDQTISEPTRPTSVIKAVPDAGPKSTEGVAIKGAESRDLVEKNHSPTFWDLTSFIRDFNGLTIRDRSKSVGLKDEDGTCKATPSEHIFTLSKHSSSPIIRPPTPAGVQSRASSSRPRSPLQSSYDILSSHPALSQSARRRKFAPCPNRDRSMQSTYKGPDVFFSRQTDDMTFTSSAANAKELSDPTSHYLSPSASTHTRRRKIAPLPPRCPFTNTTALAVTVSPDIHVSSRSASLMPTVNRQYSSEMPACLNWSLPRSPSLTSLSSNESDFSSSDDLKTPPSSPSPSSTILLTPSSTHSVSPEKHRLPPFIFAPLDRLTLYFVTTKVGLSTRFPSSQPEIFSSACAKDFSRFTFRQ</sequence>
<feature type="region of interest" description="Disordered" evidence="1">
    <location>
        <begin position="425"/>
        <end position="451"/>
    </location>
</feature>
<protein>
    <submittedName>
        <fullName evidence="2">A2 mating type protein</fullName>
    </submittedName>
</protein>
<evidence type="ECO:0000313" key="2">
    <source>
        <dbReference type="EMBL" id="AGS09281.1"/>
    </source>
</evidence>
<feature type="compositionally biased region" description="Low complexity" evidence="1">
    <location>
        <begin position="350"/>
        <end position="365"/>
    </location>
</feature>
<feature type="region of interest" description="Disordered" evidence="1">
    <location>
        <begin position="231"/>
        <end position="252"/>
    </location>
</feature>
<reference evidence="2" key="1">
    <citation type="journal article" date="2013" name="Mol. Biol. Evol.">
        <title>Extensive trans-specific polymorphism at the mating type locus of the root decay fungus heterobasidion.</title>
        <authorList>
            <person name="van Diepen L.T."/>
            <person name="Olson A."/>
            <person name="Ihrmark K."/>
            <person name="Stenlid J."/>
            <person name="James T.Y."/>
        </authorList>
    </citation>
    <scope>NUCLEOTIDE SEQUENCE</scope>
    <source>
        <strain evidence="2">Sa_16-4</strain>
    </source>
</reference>
<feature type="region of interest" description="Disordered" evidence="1">
    <location>
        <begin position="506"/>
        <end position="545"/>
    </location>
</feature>
<feature type="compositionally biased region" description="Polar residues" evidence="1">
    <location>
        <begin position="243"/>
        <end position="252"/>
    </location>
</feature>
<feature type="region of interest" description="Disordered" evidence="1">
    <location>
        <begin position="332"/>
        <end position="401"/>
    </location>
</feature>
<proteinExistence type="predicted"/>
<name>S5RA89_HETAN</name>
<accession>S5RA89</accession>
<evidence type="ECO:0000256" key="1">
    <source>
        <dbReference type="SAM" id="MobiDB-lite"/>
    </source>
</evidence>
<feature type="compositionally biased region" description="Low complexity" evidence="1">
    <location>
        <begin position="527"/>
        <end position="541"/>
    </location>
</feature>
<feature type="compositionally biased region" description="Low complexity" evidence="1">
    <location>
        <begin position="506"/>
        <end position="516"/>
    </location>
</feature>
<reference evidence="2" key="2">
    <citation type="submission" date="2013-06" db="EMBL/GenBank/DDBJ databases">
        <authorList>
            <person name="van Diepen L.T.A."/>
            <person name="Olson A."/>
            <person name="Ihrmark K."/>
            <person name="Stenlid J."/>
            <person name="James T.Y."/>
        </authorList>
    </citation>
    <scope>NUCLEOTIDE SEQUENCE</scope>
    <source>
        <strain evidence="2">Sa_16-4</strain>
    </source>
</reference>
<dbReference type="AlphaFoldDB" id="S5RA89"/>
<dbReference type="EMBL" id="KF280369">
    <property type="protein sequence ID" value="AGS09281.1"/>
    <property type="molecule type" value="Genomic_DNA"/>
</dbReference>